<dbReference type="Pfam" id="PF03732">
    <property type="entry name" value="Retrotrans_gag"/>
    <property type="match status" value="1"/>
</dbReference>
<sequence length="206" mass="23649">MKNRCIIDDEKISLAVSLLGGTALQWFLNLKLKNQVPSSWNKFKDKLKSQFQPIDFQENLRQQLLQLRQKHMDELTQVMLSVNGLSLNTSVYVRSKCPQTVEEAIREATTYDNVMAITSANVECNAINSRQPQQQRDTTPFTTATTKDDCFKFGLCFYCKEPPKSADPTSDPIGTWKYPTIRYSSIGFRVEESMSDPQCRNPMNFR</sequence>
<feature type="domain" description="Retrotransposon gag" evidence="1">
    <location>
        <begin position="14"/>
        <end position="72"/>
    </location>
</feature>
<evidence type="ECO:0000313" key="3">
    <source>
        <dbReference type="Proteomes" id="UP000663865"/>
    </source>
</evidence>
<protein>
    <recommendedName>
        <fullName evidence="1">Retrotransposon gag domain-containing protein</fullName>
    </recommendedName>
</protein>
<organism evidence="2 3">
    <name type="scientific">Rotaria socialis</name>
    <dbReference type="NCBI Taxonomy" id="392032"/>
    <lineage>
        <taxon>Eukaryota</taxon>
        <taxon>Metazoa</taxon>
        <taxon>Spiralia</taxon>
        <taxon>Gnathifera</taxon>
        <taxon>Rotifera</taxon>
        <taxon>Eurotatoria</taxon>
        <taxon>Bdelloidea</taxon>
        <taxon>Philodinida</taxon>
        <taxon>Philodinidae</taxon>
        <taxon>Rotaria</taxon>
    </lineage>
</organism>
<name>A0A818V548_9BILA</name>
<dbReference type="Proteomes" id="UP000663865">
    <property type="component" value="Unassembled WGS sequence"/>
</dbReference>
<reference evidence="2" key="1">
    <citation type="submission" date="2021-02" db="EMBL/GenBank/DDBJ databases">
        <authorList>
            <person name="Nowell W R."/>
        </authorList>
    </citation>
    <scope>NUCLEOTIDE SEQUENCE</scope>
</reference>
<comment type="caution">
    <text evidence="2">The sequence shown here is derived from an EMBL/GenBank/DDBJ whole genome shotgun (WGS) entry which is preliminary data.</text>
</comment>
<proteinExistence type="predicted"/>
<evidence type="ECO:0000313" key="2">
    <source>
        <dbReference type="EMBL" id="CAF3703961.1"/>
    </source>
</evidence>
<dbReference type="InterPro" id="IPR005162">
    <property type="entry name" value="Retrotrans_gag_dom"/>
</dbReference>
<dbReference type="AlphaFoldDB" id="A0A818V548"/>
<accession>A0A818V548</accession>
<evidence type="ECO:0000259" key="1">
    <source>
        <dbReference type="Pfam" id="PF03732"/>
    </source>
</evidence>
<dbReference type="EMBL" id="CAJNYV010004878">
    <property type="protein sequence ID" value="CAF3703961.1"/>
    <property type="molecule type" value="Genomic_DNA"/>
</dbReference>
<gene>
    <name evidence="2" type="ORF">KIK155_LOCUS26851</name>
</gene>